<feature type="domain" description="DUF4216" evidence="2">
    <location>
        <begin position="205"/>
        <end position="277"/>
    </location>
</feature>
<accession>A0A484LZP6</accession>
<feature type="domain" description="DUF4218" evidence="3">
    <location>
        <begin position="4"/>
        <end position="53"/>
    </location>
</feature>
<evidence type="ECO:0000259" key="2">
    <source>
        <dbReference type="Pfam" id="PF13952"/>
    </source>
</evidence>
<keyword evidence="5" id="KW-1185">Reference proteome</keyword>
<dbReference type="EMBL" id="OOIL02002275">
    <property type="protein sequence ID" value="VFQ82010.1"/>
    <property type="molecule type" value="Genomic_DNA"/>
</dbReference>
<dbReference type="Pfam" id="PF13952">
    <property type="entry name" value="DUF4216"/>
    <property type="match status" value="1"/>
</dbReference>
<name>A0A484LZP6_9ASTE</name>
<proteinExistence type="predicted"/>
<protein>
    <recommendedName>
        <fullName evidence="6">DUF4218 domain-containing protein</fullName>
    </recommendedName>
</protein>
<dbReference type="InterPro" id="IPR025312">
    <property type="entry name" value="DUF4216"/>
</dbReference>
<dbReference type="PANTHER" id="PTHR48258:SF3">
    <property type="entry name" value="FK506-BINDING PROTEIN 4-LIKE ISOFORM X1"/>
    <property type="match status" value="1"/>
</dbReference>
<dbReference type="AlphaFoldDB" id="A0A484LZP6"/>
<organism evidence="4 5">
    <name type="scientific">Cuscuta campestris</name>
    <dbReference type="NCBI Taxonomy" id="132261"/>
    <lineage>
        <taxon>Eukaryota</taxon>
        <taxon>Viridiplantae</taxon>
        <taxon>Streptophyta</taxon>
        <taxon>Embryophyta</taxon>
        <taxon>Tracheophyta</taxon>
        <taxon>Spermatophyta</taxon>
        <taxon>Magnoliopsida</taxon>
        <taxon>eudicotyledons</taxon>
        <taxon>Gunneridae</taxon>
        <taxon>Pentapetalae</taxon>
        <taxon>asterids</taxon>
        <taxon>lamiids</taxon>
        <taxon>Solanales</taxon>
        <taxon>Convolvulaceae</taxon>
        <taxon>Cuscuteae</taxon>
        <taxon>Cuscuta</taxon>
        <taxon>Cuscuta subgen. Grammica</taxon>
        <taxon>Cuscuta sect. Cleistogrammica</taxon>
    </lineage>
</organism>
<dbReference type="Proteomes" id="UP000595140">
    <property type="component" value="Unassembled WGS sequence"/>
</dbReference>
<dbReference type="OrthoDB" id="1294380at2759"/>
<dbReference type="Pfam" id="PF13960">
    <property type="entry name" value="DUF4218"/>
    <property type="match status" value="1"/>
</dbReference>
<evidence type="ECO:0000259" key="3">
    <source>
        <dbReference type="Pfam" id="PF13960"/>
    </source>
</evidence>
<gene>
    <name evidence="4" type="ORF">CCAM_LOCUS23786</name>
</gene>
<sequence>MSSRLMHTLKEFVRNKAQPEGSIAEAYIADECLTFCSRYLHRAETRFNRLERNEDGGKTHHQVISVFSKFGKTIGHGVVKSLSFEDWERAHLYVLRNCKDVHPFIEEYESKNPHPSRASSFPEWFESRITQLWNQHDKKASYDLLVLAQRPLKRVISYSGCIVNGFRFHSKARGMSLTTQNYGVMVKGDVHSGGKDFYGVLNEVVELEYDSKHKVVLFKCEWYDVFAENLGIKTDTFGINSVNISRYLKTNEPYVLASQVQQVYYVNDHAHRNWRVVLKTNPRSFYDVPEEDEEDTFFIEPSMDTEDAYIPTDSQRITSLVRDDVDPIVVDANAMTQQQQRHHKKQKTVVPNDGSGSSSSSSDEDDFPLFLNEVDFE</sequence>
<evidence type="ECO:0000313" key="5">
    <source>
        <dbReference type="Proteomes" id="UP000595140"/>
    </source>
</evidence>
<feature type="region of interest" description="Disordered" evidence="1">
    <location>
        <begin position="335"/>
        <end position="377"/>
    </location>
</feature>
<evidence type="ECO:0000256" key="1">
    <source>
        <dbReference type="SAM" id="MobiDB-lite"/>
    </source>
</evidence>
<evidence type="ECO:0000313" key="4">
    <source>
        <dbReference type="EMBL" id="VFQ82010.1"/>
    </source>
</evidence>
<dbReference type="InterPro" id="IPR025452">
    <property type="entry name" value="DUF4218"/>
</dbReference>
<dbReference type="PANTHER" id="PTHR48258">
    <property type="entry name" value="DUF4218 DOMAIN-CONTAINING PROTEIN-RELATED"/>
    <property type="match status" value="1"/>
</dbReference>
<evidence type="ECO:0008006" key="6">
    <source>
        <dbReference type="Google" id="ProtNLM"/>
    </source>
</evidence>
<reference evidence="4 5" key="1">
    <citation type="submission" date="2018-04" db="EMBL/GenBank/DDBJ databases">
        <authorList>
            <person name="Vogel A."/>
        </authorList>
    </citation>
    <scope>NUCLEOTIDE SEQUENCE [LARGE SCALE GENOMIC DNA]</scope>
</reference>